<evidence type="ECO:0000313" key="2">
    <source>
        <dbReference type="EMBL" id="CAI9930722.1"/>
    </source>
</evidence>
<dbReference type="EMBL" id="CATOUU010000464">
    <property type="protein sequence ID" value="CAI9930722.1"/>
    <property type="molecule type" value="Genomic_DNA"/>
</dbReference>
<organism evidence="2">
    <name type="scientific">Hexamita inflata</name>
    <dbReference type="NCBI Taxonomy" id="28002"/>
    <lineage>
        <taxon>Eukaryota</taxon>
        <taxon>Metamonada</taxon>
        <taxon>Diplomonadida</taxon>
        <taxon>Hexamitidae</taxon>
        <taxon>Hexamitinae</taxon>
        <taxon>Hexamita</taxon>
    </lineage>
</organism>
<evidence type="ECO:0000256" key="1">
    <source>
        <dbReference type="SAM" id="MobiDB-lite"/>
    </source>
</evidence>
<keyword evidence="4" id="KW-1185">Reference proteome</keyword>
<dbReference type="Proteomes" id="UP001642409">
    <property type="component" value="Unassembled WGS sequence"/>
</dbReference>
<comment type="caution">
    <text evidence="2">The sequence shown here is derived from an EMBL/GenBank/DDBJ whole genome shotgun (WGS) entry which is preliminary data.</text>
</comment>
<dbReference type="EMBL" id="CAXDID020000005">
    <property type="protein sequence ID" value="CAL5974734.1"/>
    <property type="molecule type" value="Genomic_DNA"/>
</dbReference>
<evidence type="ECO:0000313" key="3">
    <source>
        <dbReference type="EMBL" id="CAL5974734.1"/>
    </source>
</evidence>
<name>A0AA86P5M4_9EUKA</name>
<sequence length="629" mass="73514">MNGLNIGLHDSSAQKQPKKPRKVSMFAKQMGGSHFPEPVKVDLNYQQDYKVPVVERQNNPEPIIRSFDENNNYSNVQVQELIAQVEYLSQNARASSISTSNAALSLLNNIYNSLLSSQMFLTTEQKNTPIDSKIAIQVLNKIHQLPTTMIDEDTIRIDCPLESIFIQLQQKKTRKHQYANALQLLCSIILQDDGYIVEQLNLYQDVTSFLNIGEFQISLLQLNLLQIIIPLINEADEDEKVLIFLIIEKYLIGIHQKDAENSNEQYINSKHLIDLFQKEIVMQIHDLKNKGFVFNGCGRIALRTLTACGYQVNSEGCISILLKNYNDDQKSEYLHLILLFVCNFSKTVDQNSYGQLLLENEDIQILIEYLQQNNNFDDSEQSELLLKCCYCIKSSKEDLNIDKNQIFSFSHPFLCYYSEQQQQYENNYGTYPSEITQYLQQIGLNKFKINDLGVSYTNYQLLVNQQVQIDHSIKYFMRRNNNLKYLNKQLQLMLKKNIQINSVQILQFDSLMFQIQYIPNKIQYQDIIVEQFQTQPLNIQQLAVMLELIADLRPKNMRFENFKKLEISSNTEILNQKLQFQFFKDFVQVILGKIEIEEPYLNQECLELLIQIDHQFGGIHQQYLRRRMK</sequence>
<gene>
    <name evidence="2" type="ORF">HINF_LOCUS18367</name>
    <name evidence="3" type="ORF">HINF_LOCUS3001</name>
</gene>
<dbReference type="AlphaFoldDB" id="A0AA86P5M4"/>
<protein>
    <submittedName>
        <fullName evidence="2">Uncharacterized protein</fullName>
    </submittedName>
</protein>
<reference evidence="2" key="1">
    <citation type="submission" date="2023-06" db="EMBL/GenBank/DDBJ databases">
        <authorList>
            <person name="Kurt Z."/>
        </authorList>
    </citation>
    <scope>NUCLEOTIDE SEQUENCE</scope>
</reference>
<proteinExistence type="predicted"/>
<reference evidence="3 4" key="2">
    <citation type="submission" date="2024-07" db="EMBL/GenBank/DDBJ databases">
        <authorList>
            <person name="Akdeniz Z."/>
        </authorList>
    </citation>
    <scope>NUCLEOTIDE SEQUENCE [LARGE SCALE GENOMIC DNA]</scope>
</reference>
<accession>A0AA86P5M4</accession>
<evidence type="ECO:0000313" key="4">
    <source>
        <dbReference type="Proteomes" id="UP001642409"/>
    </source>
</evidence>
<feature type="region of interest" description="Disordered" evidence="1">
    <location>
        <begin position="1"/>
        <end position="22"/>
    </location>
</feature>